<comment type="caution">
    <text evidence="1">The sequence shown here is derived from an EMBL/GenBank/DDBJ whole genome shotgun (WGS) entry which is preliminary data.</text>
</comment>
<name>A0A9K3D669_9EUKA</name>
<sequence length="316" mass="34308">MYHDVDGVWEEHSRLALPSETETLLYIGQHVAIDGEWAAYGTNTLDRYGRAAGSIVGLYHLTDNEWVLHYSFVSHATFAYDVSMAAGLLVLAYPYAEKHKGAAEVYRLVGSEYVLETTLVGKRIGMEVCASVAISGDGSRILLGSNYEGHVYIYDYDSESTGDMWGLTTEIETGCSPQQTVHIGYSSLPFIAADWLDSEETGMVQVYDFEEGASDPVLMQTMVGASEDTDFGSSVAISSDADASTIAISATQSSSVFVYRRDGRGHYYLADSEFYAPEWELCASVALARGDTLLMAGAPGADNGRGVVEEYDLSTL</sequence>
<proteinExistence type="predicted"/>
<dbReference type="EMBL" id="BDIP01003741">
    <property type="protein sequence ID" value="GIQ88069.1"/>
    <property type="molecule type" value="Genomic_DNA"/>
</dbReference>
<dbReference type="InterPro" id="IPR028994">
    <property type="entry name" value="Integrin_alpha_N"/>
</dbReference>
<dbReference type="PANTHER" id="PTHR36220">
    <property type="entry name" value="UNNAMED PRODUCT"/>
    <property type="match status" value="1"/>
</dbReference>
<evidence type="ECO:0000313" key="1">
    <source>
        <dbReference type="EMBL" id="GIQ88069.1"/>
    </source>
</evidence>
<keyword evidence="2" id="KW-1185">Reference proteome</keyword>
<organism evidence="1 2">
    <name type="scientific">Kipferlia bialata</name>
    <dbReference type="NCBI Taxonomy" id="797122"/>
    <lineage>
        <taxon>Eukaryota</taxon>
        <taxon>Metamonada</taxon>
        <taxon>Carpediemonas-like organisms</taxon>
        <taxon>Kipferlia</taxon>
    </lineage>
</organism>
<dbReference type="Proteomes" id="UP000265618">
    <property type="component" value="Unassembled WGS sequence"/>
</dbReference>
<dbReference type="AlphaFoldDB" id="A0A9K3D669"/>
<accession>A0A9K3D669</accession>
<reference evidence="1 2" key="1">
    <citation type="journal article" date="2018" name="PLoS ONE">
        <title>The draft genome of Kipferlia bialata reveals reductive genome evolution in fornicate parasites.</title>
        <authorList>
            <person name="Tanifuji G."/>
            <person name="Takabayashi S."/>
            <person name="Kume K."/>
            <person name="Takagi M."/>
            <person name="Nakayama T."/>
            <person name="Kamikawa R."/>
            <person name="Inagaki Y."/>
            <person name="Hashimoto T."/>
        </authorList>
    </citation>
    <scope>NUCLEOTIDE SEQUENCE [LARGE SCALE GENOMIC DNA]</scope>
    <source>
        <strain evidence="1">NY0173</strain>
    </source>
</reference>
<evidence type="ECO:0000313" key="2">
    <source>
        <dbReference type="Proteomes" id="UP000265618"/>
    </source>
</evidence>
<dbReference type="Gene3D" id="2.130.10.130">
    <property type="entry name" value="Integrin alpha, N-terminal"/>
    <property type="match status" value="1"/>
</dbReference>
<dbReference type="PANTHER" id="PTHR36220:SF1">
    <property type="entry name" value="GAMMA TUBULIN COMPLEX COMPONENT C-TERMINAL DOMAIN-CONTAINING PROTEIN"/>
    <property type="match status" value="1"/>
</dbReference>
<dbReference type="SUPFAM" id="SSF101908">
    <property type="entry name" value="Putative isomerase YbhE"/>
    <property type="match status" value="1"/>
</dbReference>
<protein>
    <submittedName>
        <fullName evidence="1">Uncharacterized protein</fullName>
    </submittedName>
</protein>
<gene>
    <name evidence="1" type="ORF">KIPB_010238</name>
</gene>